<dbReference type="SUPFAM" id="SSF52540">
    <property type="entry name" value="P-loop containing nucleoside triphosphate hydrolases"/>
    <property type="match status" value="1"/>
</dbReference>
<feature type="compositionally biased region" description="Basic and acidic residues" evidence="1">
    <location>
        <begin position="94"/>
        <end position="109"/>
    </location>
</feature>
<proteinExistence type="predicted"/>
<reference evidence="3" key="1">
    <citation type="submission" date="2021-03" db="EMBL/GenBank/DDBJ databases">
        <title>Streptomyces strains.</title>
        <authorList>
            <person name="Lund M.B."/>
            <person name="Toerring T."/>
        </authorList>
    </citation>
    <scope>NUCLEOTIDE SEQUENCE</scope>
    <source>
        <strain evidence="3">JCM 4242</strain>
    </source>
</reference>
<dbReference type="InterPro" id="IPR010982">
    <property type="entry name" value="Lambda_DNA-bd_dom_sf"/>
</dbReference>
<dbReference type="Pfam" id="PF13560">
    <property type="entry name" value="HTH_31"/>
    <property type="match status" value="1"/>
</dbReference>
<dbReference type="EMBL" id="JAFMOF010000004">
    <property type="protein sequence ID" value="MBO0656006.1"/>
    <property type="molecule type" value="Genomic_DNA"/>
</dbReference>
<feature type="region of interest" description="Disordered" evidence="1">
    <location>
        <begin position="445"/>
        <end position="478"/>
    </location>
</feature>
<gene>
    <name evidence="3" type="ORF">J1792_25515</name>
</gene>
<dbReference type="Gene3D" id="3.40.50.300">
    <property type="entry name" value="P-loop containing nucleotide triphosphate hydrolases"/>
    <property type="match status" value="1"/>
</dbReference>
<keyword evidence="4" id="KW-1185">Reference proteome</keyword>
<dbReference type="PANTHER" id="PTHR47691">
    <property type="entry name" value="REGULATOR-RELATED"/>
    <property type="match status" value="1"/>
</dbReference>
<comment type="caution">
    <text evidence="3">The sequence shown here is derived from an EMBL/GenBank/DDBJ whole genome shotgun (WGS) entry which is preliminary data.</text>
</comment>
<evidence type="ECO:0000259" key="2">
    <source>
        <dbReference type="PROSITE" id="PS50943"/>
    </source>
</evidence>
<dbReference type="PRINTS" id="PR00364">
    <property type="entry name" value="DISEASERSIST"/>
</dbReference>
<dbReference type="InterPro" id="IPR001387">
    <property type="entry name" value="Cro/C1-type_HTH"/>
</dbReference>
<dbReference type="Pfam" id="PF00931">
    <property type="entry name" value="NB-ARC"/>
    <property type="match status" value="1"/>
</dbReference>
<sequence length="478" mass="51255">MLDGDQWFSFGLLLRRYRLTAGMTQEELAEASGLSVRAISDLERGRTGRPRRKSVELLTEALAQGDDATWRLVEAARAARLAPDVASAPAAYEPTRDARDHGEPAGHRLACELPPDTVDFTAREAELRRITEALALGDARPGGPERPERRLTLVAGHPGAGKTALAVHAAHRSLSRFPDGQLYVELSPAGRPALRPAEVVRRILRSLGALDDGLGSLEEASARLRAVLARRKVLVLLDDAVSEGQIRCAHPAVGESAVIATCRRRLSALAGAESVTVGAFGPEESLAFLARMLGEERVRAARSDAALVAELCGHLPLALRVIGCRLLARPHWTMRTLIDEVLDDPRTRLRELSSGDVTVRAAIAAAFSVLDDQAQWALYRLAQARAPGFSLRGAAVALDCGIARAHRLVGDLLDGHLVEVLDERLPGDPRYLIPPVVRLFAAEGARNTEGGTGPRAPGRPAQGEAPCAEFPRAEQVAS</sequence>
<accession>A0A939JP47</accession>
<organism evidence="3 4">
    <name type="scientific">Streptomyces triculaminicus</name>
    <dbReference type="NCBI Taxonomy" id="2816232"/>
    <lineage>
        <taxon>Bacteria</taxon>
        <taxon>Bacillati</taxon>
        <taxon>Actinomycetota</taxon>
        <taxon>Actinomycetes</taxon>
        <taxon>Kitasatosporales</taxon>
        <taxon>Streptomycetaceae</taxon>
        <taxon>Streptomyces</taxon>
    </lineage>
</organism>
<dbReference type="AlphaFoldDB" id="A0A939JP47"/>
<evidence type="ECO:0000256" key="1">
    <source>
        <dbReference type="SAM" id="MobiDB-lite"/>
    </source>
</evidence>
<dbReference type="Gene3D" id="1.10.260.40">
    <property type="entry name" value="lambda repressor-like DNA-binding domains"/>
    <property type="match status" value="1"/>
</dbReference>
<name>A0A939JP47_9ACTN</name>
<dbReference type="PROSITE" id="PS50943">
    <property type="entry name" value="HTH_CROC1"/>
    <property type="match status" value="1"/>
</dbReference>
<dbReference type="Proteomes" id="UP000664781">
    <property type="component" value="Unassembled WGS sequence"/>
</dbReference>
<protein>
    <submittedName>
        <fullName evidence="3">Helix-turn-helix domain-containing protein</fullName>
    </submittedName>
</protein>
<feature type="compositionally biased region" description="Low complexity" evidence="1">
    <location>
        <begin position="454"/>
        <end position="466"/>
    </location>
</feature>
<evidence type="ECO:0000313" key="4">
    <source>
        <dbReference type="Proteomes" id="UP000664781"/>
    </source>
</evidence>
<feature type="domain" description="HTH cro/C1-type" evidence="2">
    <location>
        <begin position="14"/>
        <end position="62"/>
    </location>
</feature>
<dbReference type="PANTHER" id="PTHR47691:SF3">
    <property type="entry name" value="HTH-TYPE TRANSCRIPTIONAL REGULATOR RV0890C-RELATED"/>
    <property type="match status" value="1"/>
</dbReference>
<dbReference type="SUPFAM" id="SSF47413">
    <property type="entry name" value="lambda repressor-like DNA-binding domains"/>
    <property type="match status" value="1"/>
</dbReference>
<dbReference type="GO" id="GO:0043531">
    <property type="term" value="F:ADP binding"/>
    <property type="evidence" value="ECO:0007669"/>
    <property type="project" value="InterPro"/>
</dbReference>
<dbReference type="SMART" id="SM00530">
    <property type="entry name" value="HTH_XRE"/>
    <property type="match status" value="1"/>
</dbReference>
<dbReference type="CDD" id="cd00093">
    <property type="entry name" value="HTH_XRE"/>
    <property type="match status" value="1"/>
</dbReference>
<dbReference type="InterPro" id="IPR002182">
    <property type="entry name" value="NB-ARC"/>
</dbReference>
<dbReference type="RefSeq" id="WP_207248296.1">
    <property type="nucleotide sequence ID" value="NZ_JAFMOF010000004.1"/>
</dbReference>
<dbReference type="InterPro" id="IPR027417">
    <property type="entry name" value="P-loop_NTPase"/>
</dbReference>
<feature type="region of interest" description="Disordered" evidence="1">
    <location>
        <begin position="84"/>
        <end position="109"/>
    </location>
</feature>
<dbReference type="GO" id="GO:0003677">
    <property type="term" value="F:DNA binding"/>
    <property type="evidence" value="ECO:0007669"/>
    <property type="project" value="InterPro"/>
</dbReference>
<evidence type="ECO:0000313" key="3">
    <source>
        <dbReference type="EMBL" id="MBO0656006.1"/>
    </source>
</evidence>